<dbReference type="CDD" id="cd00093">
    <property type="entry name" value="HTH_XRE"/>
    <property type="match status" value="1"/>
</dbReference>
<evidence type="ECO:0000313" key="3">
    <source>
        <dbReference type="Proteomes" id="UP001558481"/>
    </source>
</evidence>
<dbReference type="SMART" id="SM00530">
    <property type="entry name" value="HTH_XRE"/>
    <property type="match status" value="1"/>
</dbReference>
<comment type="caution">
    <text evidence="2">The sequence shown here is derived from an EMBL/GenBank/DDBJ whole genome shotgun (WGS) entry which is preliminary data.</text>
</comment>
<gene>
    <name evidence="2" type="ORF">VVR66_10815</name>
</gene>
<dbReference type="PROSITE" id="PS50943">
    <property type="entry name" value="HTH_CROC1"/>
    <property type="match status" value="1"/>
</dbReference>
<keyword evidence="3" id="KW-1185">Reference proteome</keyword>
<sequence>MRIQTAAELGAAIRNRRLDSGLTQAALADKAGVSRKWLVEVEAGKYSAEVGRVLDVLWAVGLRTDLAPEDQNSEN</sequence>
<organism evidence="2 3">
    <name type="scientific">Kocuria carniphila</name>
    <dbReference type="NCBI Taxonomy" id="262208"/>
    <lineage>
        <taxon>Bacteria</taxon>
        <taxon>Bacillati</taxon>
        <taxon>Actinomycetota</taxon>
        <taxon>Actinomycetes</taxon>
        <taxon>Micrococcales</taxon>
        <taxon>Micrococcaceae</taxon>
        <taxon>Kocuria</taxon>
    </lineage>
</organism>
<dbReference type="Pfam" id="PF13560">
    <property type="entry name" value="HTH_31"/>
    <property type="match status" value="1"/>
</dbReference>
<evidence type="ECO:0000259" key="1">
    <source>
        <dbReference type="PROSITE" id="PS50943"/>
    </source>
</evidence>
<accession>A0ABV3V3V2</accession>
<dbReference type="RefSeq" id="WP_095797076.1">
    <property type="nucleotide sequence ID" value="NZ_CAUREL010000010.1"/>
</dbReference>
<evidence type="ECO:0000313" key="2">
    <source>
        <dbReference type="EMBL" id="MEX3595202.1"/>
    </source>
</evidence>
<feature type="domain" description="HTH cro/C1-type" evidence="1">
    <location>
        <begin position="13"/>
        <end position="47"/>
    </location>
</feature>
<reference evidence="2 3" key="1">
    <citation type="journal article" date="2024" name="Fungal Genet. Biol.">
        <title>The porcine skin microbiome exhibits broad fungal antagonism.</title>
        <authorList>
            <person name="De La Cruz K.F."/>
            <person name="Townsend E.C."/>
            <person name="Alex Cheong J.Z."/>
            <person name="Salamzade R."/>
            <person name="Liu A."/>
            <person name="Sandstrom S."/>
            <person name="Davila E."/>
            <person name="Huang L."/>
            <person name="Xu K.H."/>
            <person name="Wu S.Y."/>
            <person name="Meudt J.J."/>
            <person name="Shanmuganayagam D."/>
            <person name="Gibson A.L.F."/>
            <person name="Kalan L.R."/>
        </authorList>
    </citation>
    <scope>NUCLEOTIDE SEQUENCE [LARGE SCALE GENOMIC DNA]</scope>
    <source>
        <strain evidence="2 3">LK2625</strain>
    </source>
</reference>
<dbReference type="EMBL" id="JAYWLU010000011">
    <property type="protein sequence ID" value="MEX3595202.1"/>
    <property type="molecule type" value="Genomic_DNA"/>
</dbReference>
<dbReference type="Gene3D" id="1.10.260.40">
    <property type="entry name" value="lambda repressor-like DNA-binding domains"/>
    <property type="match status" value="1"/>
</dbReference>
<dbReference type="Proteomes" id="UP001558481">
    <property type="component" value="Unassembled WGS sequence"/>
</dbReference>
<dbReference type="InterPro" id="IPR001387">
    <property type="entry name" value="Cro/C1-type_HTH"/>
</dbReference>
<dbReference type="InterPro" id="IPR010982">
    <property type="entry name" value="Lambda_DNA-bd_dom_sf"/>
</dbReference>
<dbReference type="SUPFAM" id="SSF47413">
    <property type="entry name" value="lambda repressor-like DNA-binding domains"/>
    <property type="match status" value="1"/>
</dbReference>
<proteinExistence type="predicted"/>
<name>A0ABV3V3V2_9MICC</name>
<protein>
    <submittedName>
        <fullName evidence="2">Helix-turn-helix domain-containing protein</fullName>
    </submittedName>
</protein>